<dbReference type="PROSITE" id="PS50297">
    <property type="entry name" value="ANK_REP_REGION"/>
    <property type="match status" value="2"/>
</dbReference>
<accession>A0AAN9Z959</accession>
<dbReference type="GO" id="GO:0031436">
    <property type="term" value="C:BRCA1-BARD1 complex"/>
    <property type="evidence" value="ECO:0007669"/>
    <property type="project" value="TreeGrafter"/>
</dbReference>
<dbReference type="Pfam" id="PF12796">
    <property type="entry name" value="Ank_2"/>
    <property type="match status" value="1"/>
</dbReference>
<keyword evidence="6" id="KW-1185">Reference proteome</keyword>
<dbReference type="GO" id="GO:0070531">
    <property type="term" value="C:BRCA1-A complex"/>
    <property type="evidence" value="ECO:0007669"/>
    <property type="project" value="TreeGrafter"/>
</dbReference>
<keyword evidence="1" id="KW-0677">Repeat</keyword>
<dbReference type="SUPFAM" id="SSF48403">
    <property type="entry name" value="Ankyrin repeat"/>
    <property type="match status" value="1"/>
</dbReference>
<dbReference type="Proteomes" id="UP001378592">
    <property type="component" value="Unassembled WGS sequence"/>
</dbReference>
<dbReference type="SMART" id="SM00248">
    <property type="entry name" value="ANK"/>
    <property type="match status" value="4"/>
</dbReference>
<organism evidence="5 6">
    <name type="scientific">Gryllus longicercus</name>
    <dbReference type="NCBI Taxonomy" id="2509291"/>
    <lineage>
        <taxon>Eukaryota</taxon>
        <taxon>Metazoa</taxon>
        <taxon>Ecdysozoa</taxon>
        <taxon>Arthropoda</taxon>
        <taxon>Hexapoda</taxon>
        <taxon>Insecta</taxon>
        <taxon>Pterygota</taxon>
        <taxon>Neoptera</taxon>
        <taxon>Polyneoptera</taxon>
        <taxon>Orthoptera</taxon>
        <taxon>Ensifera</taxon>
        <taxon>Gryllidea</taxon>
        <taxon>Grylloidea</taxon>
        <taxon>Gryllidae</taxon>
        <taxon>Gryllinae</taxon>
        <taxon>Gryllus</taxon>
    </lineage>
</organism>
<evidence type="ECO:0000313" key="6">
    <source>
        <dbReference type="Proteomes" id="UP001378592"/>
    </source>
</evidence>
<protein>
    <submittedName>
        <fullName evidence="5">Uncharacterized protein</fullName>
    </submittedName>
</protein>
<dbReference type="PANTHER" id="PTHR24171:SF8">
    <property type="entry name" value="BRCA1-ASSOCIATED RING DOMAIN PROTEIN 1"/>
    <property type="match status" value="1"/>
</dbReference>
<dbReference type="Gene3D" id="1.25.40.20">
    <property type="entry name" value="Ankyrin repeat-containing domain"/>
    <property type="match status" value="1"/>
</dbReference>
<evidence type="ECO:0000313" key="5">
    <source>
        <dbReference type="EMBL" id="KAK7867417.1"/>
    </source>
</evidence>
<keyword evidence="2 3" id="KW-0040">ANK repeat</keyword>
<proteinExistence type="predicted"/>
<dbReference type="InterPro" id="IPR002110">
    <property type="entry name" value="Ankyrin_rpt"/>
</dbReference>
<evidence type="ECO:0000256" key="4">
    <source>
        <dbReference type="SAM" id="MobiDB-lite"/>
    </source>
</evidence>
<feature type="compositionally biased region" description="Acidic residues" evidence="4">
    <location>
        <begin position="92"/>
        <end position="106"/>
    </location>
</feature>
<feature type="compositionally biased region" description="Basic and acidic residues" evidence="4">
    <location>
        <begin position="12"/>
        <end position="27"/>
    </location>
</feature>
<feature type="compositionally biased region" description="Acidic residues" evidence="4">
    <location>
        <begin position="49"/>
        <end position="67"/>
    </location>
</feature>
<dbReference type="PRINTS" id="PR01415">
    <property type="entry name" value="ANKYRIN"/>
</dbReference>
<sequence length="318" mass="35352">MDPQDVPGMVPETHHAVDQVDHSVDQRPEDEDLQVVPQPLIMNAGERDEIQEDDLFMDDDDGEDYESGQEFSASSDSSRDESANNGQAEASDTSDSEEGQNEESDSDHDSDRDVYHYPRWNLVAVDENGRPLELHIHRPSTLRRLVARTQTTNSSYVFWYMLRAVFAGSLPVVSTLLALGMDPNDPRLRYPDGATALHVAAFRGHAEIVLALLRFGAHVSAVCNARCTPLHLAAIPGCLQVAVSLLSAGANVDALDRYGHTPICYAVSFRRGQVFRALKAFRRVLRNQCEGGKRAERSHDREASSGQHFFTLLFPRPK</sequence>
<gene>
    <name evidence="5" type="ORF">R5R35_003841</name>
</gene>
<dbReference type="PANTHER" id="PTHR24171">
    <property type="entry name" value="ANKYRIN REPEAT DOMAIN-CONTAINING PROTEIN 39-RELATED"/>
    <property type="match status" value="1"/>
</dbReference>
<evidence type="ECO:0000256" key="2">
    <source>
        <dbReference type="ARBA" id="ARBA00023043"/>
    </source>
</evidence>
<name>A0AAN9Z959_9ORTH</name>
<comment type="caution">
    <text evidence="5">The sequence shown here is derived from an EMBL/GenBank/DDBJ whole genome shotgun (WGS) entry which is preliminary data.</text>
</comment>
<feature type="repeat" description="ANK" evidence="3">
    <location>
        <begin position="192"/>
        <end position="224"/>
    </location>
</feature>
<dbReference type="GO" id="GO:0085020">
    <property type="term" value="P:protein K6-linked ubiquitination"/>
    <property type="evidence" value="ECO:0007669"/>
    <property type="project" value="TreeGrafter"/>
</dbReference>
<dbReference type="InterPro" id="IPR036770">
    <property type="entry name" value="Ankyrin_rpt-contain_sf"/>
</dbReference>
<feature type="region of interest" description="Disordered" evidence="4">
    <location>
        <begin position="1"/>
        <end position="113"/>
    </location>
</feature>
<evidence type="ECO:0000256" key="3">
    <source>
        <dbReference type="PROSITE-ProRule" id="PRU00023"/>
    </source>
</evidence>
<dbReference type="GO" id="GO:0004842">
    <property type="term" value="F:ubiquitin-protein transferase activity"/>
    <property type="evidence" value="ECO:0007669"/>
    <property type="project" value="TreeGrafter"/>
</dbReference>
<dbReference type="AlphaFoldDB" id="A0AAN9Z959"/>
<evidence type="ECO:0000256" key="1">
    <source>
        <dbReference type="ARBA" id="ARBA00022737"/>
    </source>
</evidence>
<dbReference type="EMBL" id="JAZDUA010000120">
    <property type="protein sequence ID" value="KAK7867417.1"/>
    <property type="molecule type" value="Genomic_DNA"/>
</dbReference>
<dbReference type="PROSITE" id="PS50088">
    <property type="entry name" value="ANK_REPEAT"/>
    <property type="match status" value="2"/>
</dbReference>
<feature type="repeat" description="ANK" evidence="3">
    <location>
        <begin position="225"/>
        <end position="257"/>
    </location>
</feature>
<reference evidence="5 6" key="1">
    <citation type="submission" date="2024-03" db="EMBL/GenBank/DDBJ databases">
        <title>The genome assembly and annotation of the cricket Gryllus longicercus Weissman &amp; Gray.</title>
        <authorList>
            <person name="Szrajer S."/>
            <person name="Gray D."/>
            <person name="Ylla G."/>
        </authorList>
    </citation>
    <scope>NUCLEOTIDE SEQUENCE [LARGE SCALE GENOMIC DNA]</scope>
    <source>
        <strain evidence="5">DAG 2021-001</strain>
        <tissue evidence="5">Whole body minus gut</tissue>
    </source>
</reference>